<protein>
    <submittedName>
        <fullName evidence="9">Magnesium transporter CorA family protein</fullName>
    </submittedName>
</protein>
<dbReference type="PANTHER" id="PTHR46494:SF1">
    <property type="entry name" value="CORA FAMILY METAL ION TRANSPORTER (EUROFUNG)"/>
    <property type="match status" value="1"/>
</dbReference>
<dbReference type="Proteomes" id="UP001597368">
    <property type="component" value="Unassembled WGS sequence"/>
</dbReference>
<feature type="non-terminal residue" evidence="9">
    <location>
        <position position="1"/>
    </location>
</feature>
<dbReference type="PANTHER" id="PTHR46494">
    <property type="entry name" value="CORA FAMILY METAL ION TRANSPORTER (EUROFUNG)"/>
    <property type="match status" value="1"/>
</dbReference>
<reference evidence="10" key="1">
    <citation type="journal article" date="2019" name="Int. J. Syst. Evol. Microbiol.">
        <title>The Global Catalogue of Microorganisms (GCM) 10K type strain sequencing project: providing services to taxonomists for standard genome sequencing and annotation.</title>
        <authorList>
            <consortium name="The Broad Institute Genomics Platform"/>
            <consortium name="The Broad Institute Genome Sequencing Center for Infectious Disease"/>
            <person name="Wu L."/>
            <person name="Ma J."/>
        </authorList>
    </citation>
    <scope>NUCLEOTIDE SEQUENCE [LARGE SCALE GENOMIC DNA]</scope>
    <source>
        <strain evidence="10">ICMP 6774ER</strain>
    </source>
</reference>
<dbReference type="Pfam" id="PF01544">
    <property type="entry name" value="CorA"/>
    <property type="match status" value="1"/>
</dbReference>
<comment type="similarity">
    <text evidence="2">Belongs to the CorA metal ion transporter (MIT) (TC 1.A.35) family.</text>
</comment>
<dbReference type="CDD" id="cd12822">
    <property type="entry name" value="TmCorA-like"/>
    <property type="match status" value="1"/>
</dbReference>
<dbReference type="InterPro" id="IPR002523">
    <property type="entry name" value="MgTranspt_CorA/ZnTranspt_ZntB"/>
</dbReference>
<proteinExistence type="inferred from homology"/>
<dbReference type="SUPFAM" id="SSF144083">
    <property type="entry name" value="Magnesium transport protein CorA, transmembrane region"/>
    <property type="match status" value="1"/>
</dbReference>
<feature type="transmembrane region" description="Helical" evidence="8">
    <location>
        <begin position="204"/>
        <end position="222"/>
    </location>
</feature>
<evidence type="ECO:0000256" key="4">
    <source>
        <dbReference type="ARBA" id="ARBA00022475"/>
    </source>
</evidence>
<keyword evidence="7 8" id="KW-0472">Membrane</keyword>
<keyword evidence="5 8" id="KW-0812">Transmembrane</keyword>
<name>A0ABW4THJ6_9ACTN</name>
<keyword evidence="10" id="KW-1185">Reference proteome</keyword>
<sequence length="247" mass="27842">HDRQRPKLDVYDSHLFLAVYAVRLEPGSDILRSTEIDVFVTRQALVTVRENDGFDIDEVVKAWDSRPQLAGNGVGYLLYGLLDQVVDGHFDIVQALDGQIEELEDRLFDDTPPGSDLQRHAFALRKNLVGLRRLVLPMREVLAALLRRDLHVVEPALAPYYQDVFDHVLRVTEWTDSLRDLVSNIRETHLSQQGYRLNTIMKKITGVAAVVAVPTMVFGFYGQNVPFPGSEQPVGFWTSTIVTALAC</sequence>
<dbReference type="Gene3D" id="3.30.460.20">
    <property type="entry name" value="CorA soluble domain-like"/>
    <property type="match status" value="1"/>
</dbReference>
<keyword evidence="6 8" id="KW-1133">Transmembrane helix</keyword>
<dbReference type="InterPro" id="IPR045863">
    <property type="entry name" value="CorA_TM1_TM2"/>
</dbReference>
<dbReference type="SUPFAM" id="SSF143865">
    <property type="entry name" value="CorA soluble domain-like"/>
    <property type="match status" value="1"/>
</dbReference>
<comment type="caution">
    <text evidence="9">The sequence shown here is derived from an EMBL/GenBank/DDBJ whole genome shotgun (WGS) entry which is preliminary data.</text>
</comment>
<dbReference type="InterPro" id="IPR045861">
    <property type="entry name" value="CorA_cytoplasmic_dom"/>
</dbReference>
<evidence type="ECO:0000313" key="10">
    <source>
        <dbReference type="Proteomes" id="UP001597368"/>
    </source>
</evidence>
<dbReference type="Gene3D" id="1.20.58.340">
    <property type="entry name" value="Magnesium transport protein CorA, transmembrane region"/>
    <property type="match status" value="2"/>
</dbReference>
<evidence type="ECO:0000256" key="8">
    <source>
        <dbReference type="SAM" id="Phobius"/>
    </source>
</evidence>
<evidence type="ECO:0000256" key="7">
    <source>
        <dbReference type="ARBA" id="ARBA00023136"/>
    </source>
</evidence>
<evidence type="ECO:0000313" key="9">
    <source>
        <dbReference type="EMBL" id="MFD1940549.1"/>
    </source>
</evidence>
<organism evidence="9 10">
    <name type="scientific">Nonomuraea mangrovi</name>
    <dbReference type="NCBI Taxonomy" id="2316207"/>
    <lineage>
        <taxon>Bacteria</taxon>
        <taxon>Bacillati</taxon>
        <taxon>Actinomycetota</taxon>
        <taxon>Actinomycetes</taxon>
        <taxon>Streptosporangiales</taxon>
        <taxon>Streptosporangiaceae</taxon>
        <taxon>Nonomuraea</taxon>
    </lineage>
</organism>
<dbReference type="EMBL" id="JBHUFV010000120">
    <property type="protein sequence ID" value="MFD1940549.1"/>
    <property type="molecule type" value="Genomic_DNA"/>
</dbReference>
<evidence type="ECO:0000256" key="5">
    <source>
        <dbReference type="ARBA" id="ARBA00022692"/>
    </source>
</evidence>
<evidence type="ECO:0000256" key="3">
    <source>
        <dbReference type="ARBA" id="ARBA00022448"/>
    </source>
</evidence>
<evidence type="ECO:0000256" key="2">
    <source>
        <dbReference type="ARBA" id="ARBA00009765"/>
    </source>
</evidence>
<comment type="subcellular location">
    <subcellularLocation>
        <location evidence="1">Cell membrane</location>
        <topology evidence="1">Multi-pass membrane protein</topology>
    </subcellularLocation>
</comment>
<dbReference type="RefSeq" id="WP_379583850.1">
    <property type="nucleotide sequence ID" value="NZ_JBHUFV010000120.1"/>
</dbReference>
<keyword evidence="4" id="KW-1003">Cell membrane</keyword>
<keyword evidence="3" id="KW-0813">Transport</keyword>
<accession>A0ABW4THJ6</accession>
<feature type="non-terminal residue" evidence="9">
    <location>
        <position position="247"/>
    </location>
</feature>
<gene>
    <name evidence="9" type="ORF">ACFSKW_54760</name>
</gene>
<evidence type="ECO:0000256" key="1">
    <source>
        <dbReference type="ARBA" id="ARBA00004651"/>
    </source>
</evidence>
<evidence type="ECO:0000256" key="6">
    <source>
        <dbReference type="ARBA" id="ARBA00022989"/>
    </source>
</evidence>